<evidence type="ECO:0000313" key="9">
    <source>
        <dbReference type="EMBL" id="SGZ50177.1"/>
    </source>
</evidence>
<dbReference type="SMART" id="SM00829">
    <property type="entry name" value="PKS_ER"/>
    <property type="match status" value="1"/>
</dbReference>
<dbReference type="Proteomes" id="UP000182334">
    <property type="component" value="Chromosome II"/>
</dbReference>
<keyword evidence="6" id="KW-0520">NAD</keyword>
<protein>
    <submittedName>
        <fullName evidence="9">CIC11C00000003459</fullName>
    </submittedName>
</protein>
<accession>A0A1L0BFH7</accession>
<feature type="domain" description="Enoyl reductase (ER)" evidence="8">
    <location>
        <begin position="21"/>
        <end position="370"/>
    </location>
</feature>
<dbReference type="Gene3D" id="3.90.180.10">
    <property type="entry name" value="Medium-chain alcohol dehydrogenases, catalytic domain"/>
    <property type="match status" value="1"/>
</dbReference>
<dbReference type="EMBL" id="LT635757">
    <property type="protein sequence ID" value="SGZ50177.1"/>
    <property type="molecule type" value="Genomic_DNA"/>
</dbReference>
<dbReference type="AlphaFoldDB" id="A0A1L0BFH7"/>
<dbReference type="Gene3D" id="3.40.50.720">
    <property type="entry name" value="NAD(P)-binding Rossmann-like Domain"/>
    <property type="match status" value="1"/>
</dbReference>
<dbReference type="GO" id="GO:0008270">
    <property type="term" value="F:zinc ion binding"/>
    <property type="evidence" value="ECO:0007669"/>
    <property type="project" value="InterPro"/>
</dbReference>
<dbReference type="Pfam" id="PF00107">
    <property type="entry name" value="ADH_zinc_N"/>
    <property type="match status" value="1"/>
</dbReference>
<dbReference type="GO" id="GO:0006062">
    <property type="term" value="P:sorbitol catabolic process"/>
    <property type="evidence" value="ECO:0007669"/>
    <property type="project" value="TreeGrafter"/>
</dbReference>
<sequence>MAPVPFTNSASNICLKLSKEGILRMDEAPMPVLNPDEVLVHMKCTGICGSDIHFWKEGKIGDLAVTDDLILGHECAGLVVHVGANVKKLINVGDRVAVEPQLPCGKCYLCQQGDYNLCLDVDFLGVPGMPGRDASIHGSMQRYKSVRPEFAHKIPDSMSYAEGALVEVFSVAYHGIEKAGGLELGKPCVVAGCGPIGLATLMLADNAGATPIVVTDISADRLKFARELVPSVITYQVQPKLGAEGNAAEIRKLFGTEEWQMPPYVLECTGVESSINTCCYVTRRAGCLTVLGVSGKNDIDNFPFMHLSFSEIDVRFINRYKSSWPPVINLIASGKINAKKFVTHSFPLEKAVDALEIVADPLIPTVKVVIEDKD</sequence>
<keyword evidence="5" id="KW-0560">Oxidoreductase</keyword>
<organism evidence="9 10">
    <name type="scientific">Sungouiella intermedia</name>
    <dbReference type="NCBI Taxonomy" id="45354"/>
    <lineage>
        <taxon>Eukaryota</taxon>
        <taxon>Fungi</taxon>
        <taxon>Dikarya</taxon>
        <taxon>Ascomycota</taxon>
        <taxon>Saccharomycotina</taxon>
        <taxon>Pichiomycetes</taxon>
        <taxon>Metschnikowiaceae</taxon>
        <taxon>Sungouiella</taxon>
    </lineage>
</organism>
<evidence type="ECO:0000256" key="1">
    <source>
        <dbReference type="ARBA" id="ARBA00001947"/>
    </source>
</evidence>
<dbReference type="InterPro" id="IPR011032">
    <property type="entry name" value="GroES-like_sf"/>
</dbReference>
<evidence type="ECO:0000256" key="3">
    <source>
        <dbReference type="ARBA" id="ARBA00022723"/>
    </source>
</evidence>
<dbReference type="InterPro" id="IPR013154">
    <property type="entry name" value="ADH-like_N"/>
</dbReference>
<evidence type="ECO:0000259" key="8">
    <source>
        <dbReference type="SMART" id="SM00829"/>
    </source>
</evidence>
<evidence type="ECO:0000256" key="7">
    <source>
        <dbReference type="RuleBase" id="RU361277"/>
    </source>
</evidence>
<gene>
    <name evidence="9" type="ORF">SAMEA4029010_CIC11G00000003459</name>
</gene>
<dbReference type="InterPro" id="IPR045306">
    <property type="entry name" value="SDH-like"/>
</dbReference>
<dbReference type="STRING" id="45354.A0A1L0BFH7"/>
<dbReference type="InterPro" id="IPR020843">
    <property type="entry name" value="ER"/>
</dbReference>
<name>A0A1L0BFH7_9ASCO</name>
<evidence type="ECO:0000256" key="6">
    <source>
        <dbReference type="ARBA" id="ARBA00023027"/>
    </source>
</evidence>
<proteinExistence type="inferred from homology"/>
<dbReference type="InterPro" id="IPR002328">
    <property type="entry name" value="ADH_Zn_CS"/>
</dbReference>
<dbReference type="FunFam" id="3.40.50.720:FF:000068">
    <property type="entry name" value="Sorbitol dehydrogenase"/>
    <property type="match status" value="1"/>
</dbReference>
<comment type="similarity">
    <text evidence="2 7">Belongs to the zinc-containing alcohol dehydrogenase family.</text>
</comment>
<dbReference type="SUPFAM" id="SSF50129">
    <property type="entry name" value="GroES-like"/>
    <property type="match status" value="1"/>
</dbReference>
<keyword evidence="4 7" id="KW-0862">Zinc</keyword>
<evidence type="ECO:0000256" key="5">
    <source>
        <dbReference type="ARBA" id="ARBA00023002"/>
    </source>
</evidence>
<evidence type="ECO:0000313" key="10">
    <source>
        <dbReference type="Proteomes" id="UP000182334"/>
    </source>
</evidence>
<evidence type="ECO:0000256" key="4">
    <source>
        <dbReference type="ARBA" id="ARBA00022833"/>
    </source>
</evidence>
<keyword evidence="3 7" id="KW-0479">Metal-binding</keyword>
<dbReference type="GO" id="GO:0003939">
    <property type="term" value="F:L-iditol 2-dehydrogenase (NAD+) activity"/>
    <property type="evidence" value="ECO:0007669"/>
    <property type="project" value="TreeGrafter"/>
</dbReference>
<dbReference type="Pfam" id="PF08240">
    <property type="entry name" value="ADH_N"/>
    <property type="match status" value="1"/>
</dbReference>
<dbReference type="CDD" id="cd05285">
    <property type="entry name" value="sorbitol_DH"/>
    <property type="match status" value="1"/>
</dbReference>
<dbReference type="InterPro" id="IPR013149">
    <property type="entry name" value="ADH-like_C"/>
</dbReference>
<dbReference type="PANTHER" id="PTHR43161">
    <property type="entry name" value="SORBITOL DEHYDROGENASE"/>
    <property type="match status" value="1"/>
</dbReference>
<dbReference type="OrthoDB" id="3941538at2759"/>
<comment type="cofactor">
    <cofactor evidence="1 7">
        <name>Zn(2+)</name>
        <dbReference type="ChEBI" id="CHEBI:29105"/>
    </cofactor>
</comment>
<dbReference type="PANTHER" id="PTHR43161:SF4">
    <property type="entry name" value="D-XYLULOSE REDUCTASE"/>
    <property type="match status" value="1"/>
</dbReference>
<evidence type="ECO:0000256" key="2">
    <source>
        <dbReference type="ARBA" id="ARBA00008072"/>
    </source>
</evidence>
<dbReference type="InterPro" id="IPR036291">
    <property type="entry name" value="NAD(P)-bd_dom_sf"/>
</dbReference>
<reference evidence="9 10" key="1">
    <citation type="submission" date="2016-10" db="EMBL/GenBank/DDBJ databases">
        <authorList>
            <person name="de Groot N.N."/>
        </authorList>
    </citation>
    <scope>NUCLEOTIDE SEQUENCE [LARGE SCALE GENOMIC DNA]</scope>
    <source>
        <strain evidence="9 10">CBS 141442</strain>
    </source>
</reference>
<dbReference type="SUPFAM" id="SSF51735">
    <property type="entry name" value="NAD(P)-binding Rossmann-fold domains"/>
    <property type="match status" value="1"/>
</dbReference>
<dbReference type="PROSITE" id="PS00059">
    <property type="entry name" value="ADH_ZINC"/>
    <property type="match status" value="1"/>
</dbReference>
<keyword evidence="10" id="KW-1185">Reference proteome</keyword>